<keyword evidence="2 6" id="KW-0349">Heme</keyword>
<feature type="chain" id="PRO_5041355994" evidence="7">
    <location>
        <begin position="22"/>
        <end position="123"/>
    </location>
</feature>
<dbReference type="AlphaFoldDB" id="A0AA42MZ56"/>
<evidence type="ECO:0000256" key="5">
    <source>
        <dbReference type="ARBA" id="ARBA00023004"/>
    </source>
</evidence>
<dbReference type="PROSITE" id="PS51257">
    <property type="entry name" value="PROKAR_LIPOPROTEIN"/>
    <property type="match status" value="1"/>
</dbReference>
<dbReference type="GO" id="GO:0009055">
    <property type="term" value="F:electron transfer activity"/>
    <property type="evidence" value="ECO:0007669"/>
    <property type="project" value="InterPro"/>
</dbReference>
<keyword evidence="1" id="KW-0813">Transport</keyword>
<accession>A0AA42MZ56</accession>
<dbReference type="InterPro" id="IPR009056">
    <property type="entry name" value="Cyt_c-like_dom"/>
</dbReference>
<evidence type="ECO:0000256" key="4">
    <source>
        <dbReference type="ARBA" id="ARBA00022982"/>
    </source>
</evidence>
<feature type="signal peptide" evidence="7">
    <location>
        <begin position="1"/>
        <end position="21"/>
    </location>
</feature>
<dbReference type="InterPro" id="IPR002327">
    <property type="entry name" value="Cyt_c_1A/1B"/>
</dbReference>
<sequence length="123" mass="13169">MKQLGFLLALGLCAISGTAAAACDAAAGQKLFESKCTACHSLAEHKVGPRLHDVYGRKVGTAQGFGYTPTLEQAGFTWNAEKLDAFLSGPMNFLPGTAMAFGGLRKQDDRQNIICFLEQQNRS</sequence>
<dbReference type="InterPro" id="IPR036909">
    <property type="entry name" value="Cyt_c-like_dom_sf"/>
</dbReference>
<evidence type="ECO:0000256" key="2">
    <source>
        <dbReference type="ARBA" id="ARBA00022617"/>
    </source>
</evidence>
<dbReference type="RefSeq" id="WP_023082850.1">
    <property type="nucleotide sequence ID" value="NZ_JAOBYN010000002.1"/>
</dbReference>
<protein>
    <submittedName>
        <fullName evidence="9">C-type cytochrome</fullName>
    </submittedName>
</protein>
<dbReference type="PRINTS" id="PR00604">
    <property type="entry name" value="CYTCHRMECIAB"/>
</dbReference>
<keyword evidence="7" id="KW-0732">Signal</keyword>
<keyword evidence="5 6" id="KW-0408">Iron</keyword>
<dbReference type="GO" id="GO:0046872">
    <property type="term" value="F:metal ion binding"/>
    <property type="evidence" value="ECO:0007669"/>
    <property type="project" value="UniProtKB-KW"/>
</dbReference>
<dbReference type="Pfam" id="PF00034">
    <property type="entry name" value="Cytochrom_C"/>
    <property type="match status" value="1"/>
</dbReference>
<evidence type="ECO:0000256" key="3">
    <source>
        <dbReference type="ARBA" id="ARBA00022723"/>
    </source>
</evidence>
<organism evidence="9 10">
    <name type="scientific">Aquipseudomonas alcaligenes</name>
    <name type="common">Pseudomonas alcaligenes</name>
    <dbReference type="NCBI Taxonomy" id="43263"/>
    <lineage>
        <taxon>Bacteria</taxon>
        <taxon>Pseudomonadati</taxon>
        <taxon>Pseudomonadota</taxon>
        <taxon>Gammaproteobacteria</taxon>
        <taxon>Pseudomonadales</taxon>
        <taxon>Pseudomonadaceae</taxon>
        <taxon>Aquipseudomonas</taxon>
    </lineage>
</organism>
<evidence type="ECO:0000313" key="10">
    <source>
        <dbReference type="Proteomes" id="UP001158730"/>
    </source>
</evidence>
<evidence type="ECO:0000256" key="7">
    <source>
        <dbReference type="SAM" id="SignalP"/>
    </source>
</evidence>
<dbReference type="Gene3D" id="1.10.760.10">
    <property type="entry name" value="Cytochrome c-like domain"/>
    <property type="match status" value="1"/>
</dbReference>
<dbReference type="PROSITE" id="PS51007">
    <property type="entry name" value="CYTC"/>
    <property type="match status" value="1"/>
</dbReference>
<evidence type="ECO:0000256" key="6">
    <source>
        <dbReference type="PROSITE-ProRule" id="PRU00433"/>
    </source>
</evidence>
<feature type="domain" description="Cytochrome c" evidence="8">
    <location>
        <begin position="23"/>
        <end position="121"/>
    </location>
</feature>
<keyword evidence="3 6" id="KW-0479">Metal-binding</keyword>
<dbReference type="SUPFAM" id="SSF46626">
    <property type="entry name" value="Cytochrome c"/>
    <property type="match status" value="1"/>
</dbReference>
<keyword evidence="4" id="KW-0249">Electron transport</keyword>
<evidence type="ECO:0000313" key="9">
    <source>
        <dbReference type="EMBL" id="MDH1053607.1"/>
    </source>
</evidence>
<proteinExistence type="predicted"/>
<gene>
    <name evidence="9" type="ORF">N5C05_02405</name>
</gene>
<evidence type="ECO:0000259" key="8">
    <source>
        <dbReference type="PROSITE" id="PS51007"/>
    </source>
</evidence>
<name>A0AA42MZ56_AQUAC</name>
<dbReference type="Proteomes" id="UP001158730">
    <property type="component" value="Unassembled WGS sequence"/>
</dbReference>
<dbReference type="EMBL" id="JAOBYN010000002">
    <property type="protein sequence ID" value="MDH1053607.1"/>
    <property type="molecule type" value="Genomic_DNA"/>
</dbReference>
<dbReference type="PANTHER" id="PTHR11961">
    <property type="entry name" value="CYTOCHROME C"/>
    <property type="match status" value="1"/>
</dbReference>
<evidence type="ECO:0000256" key="1">
    <source>
        <dbReference type="ARBA" id="ARBA00022448"/>
    </source>
</evidence>
<dbReference type="GO" id="GO:0020037">
    <property type="term" value="F:heme binding"/>
    <property type="evidence" value="ECO:0007669"/>
    <property type="project" value="InterPro"/>
</dbReference>
<comment type="caution">
    <text evidence="9">The sequence shown here is derived from an EMBL/GenBank/DDBJ whole genome shotgun (WGS) entry which is preliminary data.</text>
</comment>
<reference evidence="9" key="1">
    <citation type="submission" date="2022-09" db="EMBL/GenBank/DDBJ databases">
        <title>Intensive care unit water sources are persistently colonized with multi-drug resistant bacteria and are the site of extensive horizontal gene transfer of antibiotic resistance genes.</title>
        <authorList>
            <person name="Diorio-Toth L."/>
        </authorList>
    </citation>
    <scope>NUCLEOTIDE SEQUENCE</scope>
    <source>
        <strain evidence="9">GD03990</strain>
    </source>
</reference>